<feature type="chain" id="PRO_5047207961" evidence="2">
    <location>
        <begin position="19"/>
        <end position="320"/>
    </location>
</feature>
<reference evidence="3 4" key="1">
    <citation type="submission" date="2024-02" db="EMBL/GenBank/DDBJ databases">
        <title>Discinaceae phylogenomics.</title>
        <authorList>
            <person name="Dirks A.C."/>
            <person name="James T.Y."/>
        </authorList>
    </citation>
    <scope>NUCLEOTIDE SEQUENCE [LARGE SCALE GENOMIC DNA]</scope>
    <source>
        <strain evidence="3 4">ACD0624</strain>
    </source>
</reference>
<feature type="region of interest" description="Disordered" evidence="1">
    <location>
        <begin position="278"/>
        <end position="320"/>
    </location>
</feature>
<keyword evidence="4" id="KW-1185">Reference proteome</keyword>
<dbReference type="Proteomes" id="UP001447188">
    <property type="component" value="Unassembled WGS sequence"/>
</dbReference>
<evidence type="ECO:0000313" key="4">
    <source>
        <dbReference type="Proteomes" id="UP001447188"/>
    </source>
</evidence>
<feature type="compositionally biased region" description="Polar residues" evidence="1">
    <location>
        <begin position="304"/>
        <end position="314"/>
    </location>
</feature>
<organism evidence="3 4">
    <name type="scientific">Discina gigas</name>
    <dbReference type="NCBI Taxonomy" id="1032678"/>
    <lineage>
        <taxon>Eukaryota</taxon>
        <taxon>Fungi</taxon>
        <taxon>Dikarya</taxon>
        <taxon>Ascomycota</taxon>
        <taxon>Pezizomycotina</taxon>
        <taxon>Pezizomycetes</taxon>
        <taxon>Pezizales</taxon>
        <taxon>Discinaceae</taxon>
        <taxon>Discina</taxon>
    </lineage>
</organism>
<proteinExistence type="predicted"/>
<name>A0ABR3G9M2_9PEZI</name>
<protein>
    <submittedName>
        <fullName evidence="3">Uncharacterized protein</fullName>
    </submittedName>
</protein>
<dbReference type="EMBL" id="JBBBZM010000167">
    <property type="protein sequence ID" value="KAL0632470.1"/>
    <property type="molecule type" value="Genomic_DNA"/>
</dbReference>
<accession>A0ABR3G9M2</accession>
<evidence type="ECO:0000256" key="2">
    <source>
        <dbReference type="SAM" id="SignalP"/>
    </source>
</evidence>
<gene>
    <name evidence="3" type="ORF">Q9L58_008654</name>
</gene>
<evidence type="ECO:0000256" key="1">
    <source>
        <dbReference type="SAM" id="MobiDB-lite"/>
    </source>
</evidence>
<comment type="caution">
    <text evidence="3">The sequence shown here is derived from an EMBL/GenBank/DDBJ whole genome shotgun (WGS) entry which is preliminary data.</text>
</comment>
<feature type="signal peptide" evidence="2">
    <location>
        <begin position="1"/>
        <end position="18"/>
    </location>
</feature>
<sequence>MVFVKLSALPALLCAVSAMGSPVVPVAEANYFPANSLGNNYPNSVNPNANLRNANYYAQNVNGGFQTLPYHTSYGQPFHYSASASAFPASAVAADNVIDVSSGPALDLSKRNFGQNQNINQNINDNQNINAGRFGGFGGGNGFGGFGGGGFGGLGGFGPGFGGGFGGNSNVNVNSNTNRNGGFGFGGPFVKRDPQNFNSNLNYNSNRNYGPFRGYNHLGGYPYGFNHYGYPYGYNHFGSYNRFGYGFPGVQEGEEAMIEDADAEDAEAVEGVEMAETEQLEKRSGCGLNSGCNGNGRGLQNNNQPTNINRVGSNRHNDKL</sequence>
<evidence type="ECO:0000313" key="3">
    <source>
        <dbReference type="EMBL" id="KAL0632470.1"/>
    </source>
</evidence>
<feature type="compositionally biased region" description="Low complexity" evidence="1">
    <location>
        <begin position="285"/>
        <end position="303"/>
    </location>
</feature>
<keyword evidence="2" id="KW-0732">Signal</keyword>